<dbReference type="Proteomes" id="UP001319104">
    <property type="component" value="Unassembled WGS sequence"/>
</dbReference>
<dbReference type="PROSITE" id="PS50012">
    <property type="entry name" value="RCC1_3"/>
    <property type="match status" value="2"/>
</dbReference>
<gene>
    <name evidence="3" type="ORF">KI659_14950</name>
</gene>
<dbReference type="InterPro" id="IPR051553">
    <property type="entry name" value="Ran_GTPase-activating"/>
</dbReference>
<dbReference type="Pfam" id="PF18962">
    <property type="entry name" value="Por_Secre_tail"/>
    <property type="match status" value="1"/>
</dbReference>
<dbReference type="Pfam" id="PF00415">
    <property type="entry name" value="RCC1"/>
    <property type="match status" value="2"/>
</dbReference>
<reference evidence="3 4" key="1">
    <citation type="submission" date="2021-05" db="EMBL/GenBank/DDBJ databases">
        <authorList>
            <person name="Zhang Z.D."/>
            <person name="Osman G."/>
        </authorList>
    </citation>
    <scope>NUCLEOTIDE SEQUENCE [LARGE SCALE GENOMIC DNA]</scope>
    <source>
        <strain evidence="3 4">KCTC 32217</strain>
    </source>
</reference>
<evidence type="ECO:0000313" key="3">
    <source>
        <dbReference type="EMBL" id="MBS9525315.1"/>
    </source>
</evidence>
<keyword evidence="4" id="KW-1185">Reference proteome</keyword>
<keyword evidence="1" id="KW-0732">Signal</keyword>
<dbReference type="EMBL" id="JAHCMY010000010">
    <property type="protein sequence ID" value="MBS9525315.1"/>
    <property type="molecule type" value="Genomic_DNA"/>
</dbReference>
<dbReference type="SUPFAM" id="SSF50985">
    <property type="entry name" value="RCC1/BLIP-II"/>
    <property type="match status" value="2"/>
</dbReference>
<evidence type="ECO:0000313" key="4">
    <source>
        <dbReference type="Proteomes" id="UP001319104"/>
    </source>
</evidence>
<dbReference type="RefSeq" id="WP_213946174.1">
    <property type="nucleotide sequence ID" value="NZ_JAHCMY010000010.1"/>
</dbReference>
<proteinExistence type="predicted"/>
<dbReference type="InterPro" id="IPR026444">
    <property type="entry name" value="Secre_tail"/>
</dbReference>
<feature type="signal peptide" evidence="1">
    <location>
        <begin position="1"/>
        <end position="19"/>
    </location>
</feature>
<dbReference type="Gene3D" id="2.130.10.30">
    <property type="entry name" value="Regulator of chromosome condensation 1/beta-lactamase-inhibitor protein II"/>
    <property type="match status" value="3"/>
</dbReference>
<dbReference type="InterPro" id="IPR000408">
    <property type="entry name" value="Reg_chr_condens"/>
</dbReference>
<sequence>MKRFLLFAVFILISLQAEAQRITSRGGPVYFIDDENQLWGWGGTGLASGKGDGDVPELLNLDIEIEKIYASPDATLAIDVNGDVWGWGTNYFGKLGIGEEATASTPTQVKFPAKIKEINFLQNTAIALTIDGKIWGWGSNQNNRLNLGEISIQRTPVEIFPETSWKSVKLSSSGFAGVREDGTLWAFNRIIQEDGGWEPGQSLKAVNLENDWKVAYDLSASFAMKEDGSMWSWDRLRTALEGLDPLLPEKKFSSFNYSGRYSLIDEEGNLFLFQDGEWMLANEMKWKEVETGSVNLGITNDNEVYTWGWNLNGNLGIGTHGNKAFPFRLEIPFPVSSFSSGLDSFIASGEGGNQYIWGSRHPERHFLPDTVDYRLPFPIERKGLTSIQINDRNVTGFDTDGFLYGWGNFVSWDGILGETLLEKTRLSDFNDWKEFSYTMGHSLFLRENGDIYILGDFYPYENNVPWNLRLLKEDSDWYKVSVANNYSILVKRNGEVWVAGQNTFGNLGTGDNITRAEFVLMDSSGVFADIREIRSSGVQTLVILNDGTLWRWGQNIDKHMANTEEIRLTPFQVGTDNDWKEAAPGRYGALYIKEDGTLWASGENVFHLDHRELSDPSEIIQLGEDKDWKHVYTNDFDTNFALKNDGSLWSWGNSGLGRAGNSDAFRDELQLVKFNVEKPLPPVIGDLQVSEMEPGKVTLSTSVENVSADSISIRGFIFAQTDNPGFEDSVVESHEGFEAEVEGLAPNSTYWFKAFIIMNNSDTVVSEVYSLTTATVLASIATPSTVNIDITTAKVQSEIESEGGAKVLERGFAWSIKPEPSMQNAILLEDEMSFAATLTNLSPDRAYHVWAFVRTEKGLAWSEPLIFNTLDDDLPPIISFRHESKEYFYLEGAYEIQLELADHSKISEAIIKYKGIRQAEDDLEWKGSGNLAEIPSDTLNITYSFEEVNFDELGMVFHVETTDEFDNTSISEEKVIYRTYSSAAPLSYALPHAGVATEDYRLFSVPLDQPDATVSNTLGRDFGEVHEALWRIISLADGELREMSGNERLEMGKAYWLISALNQPLNFVGSVARVTPGDPFQLELEEGWNMISNPYPFDLDWDFVAATNKNLGDVPSPLGFVGDYYEELMLRPFEGVFVFSPSPKQVVLPVGLGAGSSARLASREDTGWKLSFNLGTPSGLSNNVSALGILEEAVEGFDRYDLPLMPRMASYVDISFLDKEIVGLPFTRDFVSELEGYSWEFQINSTEEQIDLSWSIDNLKSGQLKLVDLTHGTSYDMAKTNKISTVKGSEFKVTYTSQGEIRGAARLNNIYPNPASSIVHIPFTLQHDAPYEIHIYDSMGKLIDIIGQEIGKAGEHEVLYNVNQLTRGLYQILIRTYGDNQPVLMSKRLIVK</sequence>
<organism evidence="3 4">
    <name type="scientific">Litoribacter ruber</name>
    <dbReference type="NCBI Taxonomy" id="702568"/>
    <lineage>
        <taxon>Bacteria</taxon>
        <taxon>Pseudomonadati</taxon>
        <taxon>Bacteroidota</taxon>
        <taxon>Cytophagia</taxon>
        <taxon>Cytophagales</taxon>
        <taxon>Cyclobacteriaceae</taxon>
        <taxon>Litoribacter</taxon>
    </lineage>
</organism>
<dbReference type="InterPro" id="IPR009091">
    <property type="entry name" value="RCC1/BLIP-II"/>
</dbReference>
<name>A0AAP2CMJ5_9BACT</name>
<accession>A0AAP2CMJ5</accession>
<comment type="caution">
    <text evidence="3">The sequence shown here is derived from an EMBL/GenBank/DDBJ whole genome shotgun (WGS) entry which is preliminary data.</text>
</comment>
<dbReference type="PANTHER" id="PTHR45982:SF1">
    <property type="entry name" value="REGULATOR OF CHROMOSOME CONDENSATION"/>
    <property type="match status" value="1"/>
</dbReference>
<protein>
    <recommendedName>
        <fullName evidence="2">Secretion system C-terminal sorting domain-containing protein</fullName>
    </recommendedName>
</protein>
<evidence type="ECO:0000259" key="2">
    <source>
        <dbReference type="Pfam" id="PF18962"/>
    </source>
</evidence>
<feature type="domain" description="Secretion system C-terminal sorting" evidence="2">
    <location>
        <begin position="1310"/>
        <end position="1377"/>
    </location>
</feature>
<dbReference type="PANTHER" id="PTHR45982">
    <property type="entry name" value="REGULATOR OF CHROMOSOME CONDENSATION"/>
    <property type="match status" value="1"/>
</dbReference>
<evidence type="ECO:0000256" key="1">
    <source>
        <dbReference type="SAM" id="SignalP"/>
    </source>
</evidence>
<feature type="chain" id="PRO_5042898178" description="Secretion system C-terminal sorting domain-containing protein" evidence="1">
    <location>
        <begin position="20"/>
        <end position="1392"/>
    </location>
</feature>